<evidence type="ECO:0000256" key="2">
    <source>
        <dbReference type="RuleBase" id="RU362080"/>
    </source>
</evidence>
<dbReference type="SUPFAM" id="SSF143120">
    <property type="entry name" value="YefM-like"/>
    <property type="match status" value="1"/>
</dbReference>
<dbReference type="PANTHER" id="PTHR35377">
    <property type="entry name" value="ANTITOXIN VAPB49-RELATED-RELATED"/>
    <property type="match status" value="1"/>
</dbReference>
<comment type="similarity">
    <text evidence="1 2">Belongs to the phD/YefM antitoxin family.</text>
</comment>
<dbReference type="STRING" id="1246637.MTBBW1_640011"/>
<evidence type="ECO:0000313" key="4">
    <source>
        <dbReference type="Proteomes" id="UP000191931"/>
    </source>
</evidence>
<reference evidence="3 4" key="1">
    <citation type="submission" date="2017-03" db="EMBL/GenBank/DDBJ databases">
        <authorList>
            <person name="Afonso C.L."/>
            <person name="Miller P.J."/>
            <person name="Scott M.A."/>
            <person name="Spackman E."/>
            <person name="Goraichik I."/>
            <person name="Dimitrov K.M."/>
            <person name="Suarez D.L."/>
            <person name="Swayne D.E."/>
        </authorList>
    </citation>
    <scope>NUCLEOTIDE SEQUENCE [LARGE SCALE GENOMIC DNA]</scope>
    <source>
        <strain evidence="3">PRJEB14757</strain>
    </source>
</reference>
<sequence length="80" mass="9245">MLVVNAKEVREKFSSILDEVEKGEDIVITRRGKKVARIINININDKPTPLKALKEFRKNIKVTGEPLSRTTINKRDEERN</sequence>
<dbReference type="AlphaFoldDB" id="A0A1W1HIU5"/>
<keyword evidence="4" id="KW-1185">Reference proteome</keyword>
<dbReference type="EMBL" id="FWEV01000308">
    <property type="protein sequence ID" value="SLM32370.1"/>
    <property type="molecule type" value="Genomic_DNA"/>
</dbReference>
<dbReference type="InterPro" id="IPR051416">
    <property type="entry name" value="phD-YefM_TA_antitoxins"/>
</dbReference>
<dbReference type="Gene3D" id="3.40.1620.10">
    <property type="entry name" value="YefM-like domain"/>
    <property type="match status" value="1"/>
</dbReference>
<comment type="function">
    <text evidence="2">Antitoxin component of a type II toxin-antitoxin (TA) system.</text>
</comment>
<dbReference type="NCBIfam" id="TIGR01552">
    <property type="entry name" value="phd_fam"/>
    <property type="match status" value="1"/>
</dbReference>
<evidence type="ECO:0000313" key="3">
    <source>
        <dbReference type="EMBL" id="SLM32370.1"/>
    </source>
</evidence>
<evidence type="ECO:0000256" key="1">
    <source>
        <dbReference type="ARBA" id="ARBA00009981"/>
    </source>
</evidence>
<name>A0A1W1HIU5_9BACT</name>
<dbReference type="RefSeq" id="WP_080801998.1">
    <property type="nucleotide sequence ID" value="NZ_LT828542.1"/>
</dbReference>
<protein>
    <recommendedName>
        <fullName evidence="2">Antitoxin</fullName>
    </recommendedName>
</protein>
<dbReference type="InterPro" id="IPR036165">
    <property type="entry name" value="YefM-like_sf"/>
</dbReference>
<proteinExistence type="inferred from homology"/>
<dbReference type="OrthoDB" id="9800503at2"/>
<dbReference type="Proteomes" id="UP000191931">
    <property type="component" value="Unassembled WGS sequence"/>
</dbReference>
<gene>
    <name evidence="3" type="ORF">MTBBW1_640011</name>
</gene>
<organism evidence="3 4">
    <name type="scientific">Desulfamplus magnetovallimortis</name>
    <dbReference type="NCBI Taxonomy" id="1246637"/>
    <lineage>
        <taxon>Bacteria</taxon>
        <taxon>Pseudomonadati</taxon>
        <taxon>Thermodesulfobacteriota</taxon>
        <taxon>Desulfobacteria</taxon>
        <taxon>Desulfobacterales</taxon>
        <taxon>Desulfobacteraceae</taxon>
        <taxon>Desulfamplus</taxon>
    </lineage>
</organism>
<dbReference type="PANTHER" id="PTHR35377:SF8">
    <property type="entry name" value="ANTITOXIN VAPB22"/>
    <property type="match status" value="1"/>
</dbReference>
<accession>A0A1W1HIU5</accession>
<dbReference type="InterPro" id="IPR006442">
    <property type="entry name" value="Antitoxin_Phd/YefM"/>
</dbReference>
<dbReference type="Pfam" id="PF02604">
    <property type="entry name" value="PhdYeFM_antitox"/>
    <property type="match status" value="1"/>
</dbReference>